<dbReference type="EMBL" id="GL378343">
    <property type="protein sequence ID" value="EFJ47728.1"/>
    <property type="molecule type" value="Genomic_DNA"/>
</dbReference>
<reference evidence="2 3" key="1">
    <citation type="journal article" date="2010" name="Science">
        <title>Genomic analysis of organismal complexity in the multicellular green alga Volvox carteri.</title>
        <authorList>
            <person name="Prochnik S.E."/>
            <person name="Umen J."/>
            <person name="Nedelcu A.M."/>
            <person name="Hallmann A."/>
            <person name="Miller S.M."/>
            <person name="Nishii I."/>
            <person name="Ferris P."/>
            <person name="Kuo A."/>
            <person name="Mitros T."/>
            <person name="Fritz-Laylin L.K."/>
            <person name="Hellsten U."/>
            <person name="Chapman J."/>
            <person name="Simakov O."/>
            <person name="Rensing S.A."/>
            <person name="Terry A."/>
            <person name="Pangilinan J."/>
            <person name="Kapitonov V."/>
            <person name="Jurka J."/>
            <person name="Salamov A."/>
            <person name="Shapiro H."/>
            <person name="Schmutz J."/>
            <person name="Grimwood J."/>
            <person name="Lindquist E."/>
            <person name="Lucas S."/>
            <person name="Grigoriev I.V."/>
            <person name="Schmitt R."/>
            <person name="Kirk D."/>
            <person name="Rokhsar D.S."/>
        </authorList>
    </citation>
    <scope>NUCLEOTIDE SEQUENCE [LARGE SCALE GENOMIC DNA]</scope>
    <source>
        <strain evidence="3">f. Nagariensis / Eve</strain>
    </source>
</reference>
<evidence type="ECO:0000313" key="2">
    <source>
        <dbReference type="EMBL" id="EFJ47728.1"/>
    </source>
</evidence>
<dbReference type="KEGG" id="vcn:VOLCADRAFT_104970"/>
<evidence type="ECO:0000313" key="3">
    <source>
        <dbReference type="Proteomes" id="UP000001058"/>
    </source>
</evidence>
<dbReference type="OrthoDB" id="2155333at2759"/>
<proteinExistence type="predicted"/>
<dbReference type="AlphaFoldDB" id="D8TXI7"/>
<dbReference type="InterPro" id="IPR008593">
    <property type="entry name" value="Dam_MeTrfase"/>
</dbReference>
<dbReference type="RefSeq" id="XP_002951199.1">
    <property type="nucleotide sequence ID" value="XM_002951153.1"/>
</dbReference>
<dbReference type="Pfam" id="PF05869">
    <property type="entry name" value="Dam"/>
    <property type="match status" value="1"/>
</dbReference>
<accession>D8TXI7</accession>
<feature type="region of interest" description="Disordered" evidence="1">
    <location>
        <begin position="134"/>
        <end position="158"/>
    </location>
</feature>
<gene>
    <name evidence="2" type="ORF">VOLCADRAFT_104970</name>
</gene>
<organism evidence="3">
    <name type="scientific">Volvox carteri f. nagariensis</name>
    <dbReference type="NCBI Taxonomy" id="3068"/>
    <lineage>
        <taxon>Eukaryota</taxon>
        <taxon>Viridiplantae</taxon>
        <taxon>Chlorophyta</taxon>
        <taxon>core chlorophytes</taxon>
        <taxon>Chlorophyceae</taxon>
        <taxon>CS clade</taxon>
        <taxon>Chlamydomonadales</taxon>
        <taxon>Volvocaceae</taxon>
        <taxon>Volvox</taxon>
    </lineage>
</organism>
<keyword evidence="3" id="KW-1185">Reference proteome</keyword>
<dbReference type="GO" id="GO:0003677">
    <property type="term" value="F:DNA binding"/>
    <property type="evidence" value="ECO:0007669"/>
    <property type="project" value="InterPro"/>
</dbReference>
<dbReference type="InParanoid" id="D8TXI7"/>
<name>D8TXI7_VOLCA</name>
<sequence>MARLLRAEQLVQGCGSQFRQMANSLLDIQERRLYSCLGFGSFVQYVSESGRIDIAPRYAQALVAAARFLRLLSATDVVPNSGRQVRPLTALPPCDALGAWRLAVARSVAESRLLGGRLVEQCALEVTGRSRLLRGTGSDNSSGDMDVSDSESGEGVHMVRSGGGGNVRLFLSSESPEWFTPLSIIELVHEVFTPGGINLDSCSSAAANTRVGATAYYDMESDGLLECNAWMGNVFVNPPFGVHGGASYQSLFFQRCATEYMAGRIHQAVLLLKAAVGYAWFDAILQWPVCFLRQRLAFVRRQSGSQQQEGGPLTWGVRVANPHGSVVVYMGPDVQRFVSVFGCMGGIPGATSWATPRPTESSMD</sequence>
<dbReference type="GeneID" id="9615445"/>
<dbReference type="GO" id="GO:0009307">
    <property type="term" value="P:DNA restriction-modification system"/>
    <property type="evidence" value="ECO:0007669"/>
    <property type="project" value="InterPro"/>
</dbReference>
<dbReference type="Proteomes" id="UP000001058">
    <property type="component" value="Unassembled WGS sequence"/>
</dbReference>
<protein>
    <submittedName>
        <fullName evidence="2">Uncharacterized protein</fullName>
    </submittedName>
</protein>
<evidence type="ECO:0000256" key="1">
    <source>
        <dbReference type="SAM" id="MobiDB-lite"/>
    </source>
</evidence>
<dbReference type="GO" id="GO:0009007">
    <property type="term" value="F:site-specific DNA-methyltransferase (adenine-specific) activity"/>
    <property type="evidence" value="ECO:0007669"/>
    <property type="project" value="InterPro"/>
</dbReference>